<dbReference type="PANTHER" id="PTHR10806:SF6">
    <property type="entry name" value="SIGNAL PEPTIDASE COMPLEX CATALYTIC SUBUNIT SEC11"/>
    <property type="match status" value="1"/>
</dbReference>
<name>D3RZD2_FERPA</name>
<organism evidence="7 8">
    <name type="scientific">Ferroglobus placidus (strain DSM 10642 / AEDII12DO)</name>
    <dbReference type="NCBI Taxonomy" id="589924"/>
    <lineage>
        <taxon>Archaea</taxon>
        <taxon>Methanobacteriati</taxon>
        <taxon>Methanobacteriota</taxon>
        <taxon>Archaeoglobi</taxon>
        <taxon>Archaeoglobales</taxon>
        <taxon>Archaeoglobaceae</taxon>
        <taxon>Ferroglobus</taxon>
    </lineage>
</organism>
<dbReference type="KEGG" id="fpl:Ferp_1701"/>
<keyword evidence="2 5" id="KW-0812">Transmembrane</keyword>
<dbReference type="CDD" id="cd06530">
    <property type="entry name" value="S26_SPase_I"/>
    <property type="match status" value="1"/>
</dbReference>
<keyword evidence="3 5" id="KW-1133">Transmembrane helix</keyword>
<evidence type="ECO:0000256" key="3">
    <source>
        <dbReference type="ARBA" id="ARBA00022989"/>
    </source>
</evidence>
<dbReference type="Pfam" id="PF10502">
    <property type="entry name" value="Peptidase_S26"/>
    <property type="match status" value="1"/>
</dbReference>
<dbReference type="SUPFAM" id="SSF51306">
    <property type="entry name" value="LexA/Signal peptidase"/>
    <property type="match status" value="1"/>
</dbReference>
<dbReference type="InterPro" id="IPR001733">
    <property type="entry name" value="Peptidase_S26B"/>
</dbReference>
<dbReference type="AlphaFoldDB" id="D3RZD2"/>
<feature type="transmembrane region" description="Helical" evidence="5">
    <location>
        <begin position="246"/>
        <end position="266"/>
    </location>
</feature>
<feature type="domain" description="Peptidase S26" evidence="6">
    <location>
        <begin position="3"/>
        <end position="77"/>
    </location>
</feature>
<accession>D3RZD2</accession>
<comment type="subcellular location">
    <subcellularLocation>
        <location evidence="1">Membrane</location>
    </subcellularLocation>
</comment>
<evidence type="ECO:0000256" key="2">
    <source>
        <dbReference type="ARBA" id="ARBA00022692"/>
    </source>
</evidence>
<dbReference type="GO" id="GO:0004252">
    <property type="term" value="F:serine-type endopeptidase activity"/>
    <property type="evidence" value="ECO:0007669"/>
    <property type="project" value="InterPro"/>
</dbReference>
<dbReference type="STRING" id="589924.Ferp_1701"/>
<evidence type="ECO:0000313" key="7">
    <source>
        <dbReference type="EMBL" id="ADC65845.1"/>
    </source>
</evidence>
<evidence type="ECO:0000256" key="4">
    <source>
        <dbReference type="ARBA" id="ARBA00023136"/>
    </source>
</evidence>
<dbReference type="eggNOG" id="arCOG01739">
    <property type="taxonomic scope" value="Archaea"/>
</dbReference>
<dbReference type="GO" id="GO:0006465">
    <property type="term" value="P:signal peptide processing"/>
    <property type="evidence" value="ECO:0007669"/>
    <property type="project" value="InterPro"/>
</dbReference>
<dbReference type="GO" id="GO:0016020">
    <property type="term" value="C:membrane"/>
    <property type="evidence" value="ECO:0007669"/>
    <property type="project" value="UniProtKB-SubCell"/>
</dbReference>
<dbReference type="OrthoDB" id="4822at2157"/>
<feature type="transmembrane region" description="Helical" evidence="5">
    <location>
        <begin position="177"/>
        <end position="196"/>
    </location>
</feature>
<protein>
    <submittedName>
        <fullName evidence="7">Peptidase S26B, signal peptidase</fullName>
    </submittedName>
</protein>
<dbReference type="Gene3D" id="2.10.109.10">
    <property type="entry name" value="Umud Fragment, subunit A"/>
    <property type="match status" value="1"/>
</dbReference>
<evidence type="ECO:0000313" key="8">
    <source>
        <dbReference type="Proteomes" id="UP000002613"/>
    </source>
</evidence>
<dbReference type="Proteomes" id="UP000002613">
    <property type="component" value="Chromosome"/>
</dbReference>
<dbReference type="HOGENOM" id="CLU_992475_0_0_2"/>
<dbReference type="NCBIfam" id="TIGR02228">
    <property type="entry name" value="sigpep_I_arch"/>
    <property type="match status" value="1"/>
</dbReference>
<evidence type="ECO:0000256" key="1">
    <source>
        <dbReference type="ARBA" id="ARBA00004370"/>
    </source>
</evidence>
<dbReference type="InterPro" id="IPR036286">
    <property type="entry name" value="LexA/Signal_pep-like_sf"/>
</dbReference>
<keyword evidence="8" id="KW-1185">Reference proteome</keyword>
<dbReference type="PANTHER" id="PTHR10806">
    <property type="entry name" value="SIGNAL PEPTIDASE COMPLEX CATALYTIC SUBUNIT SEC11"/>
    <property type="match status" value="1"/>
</dbReference>
<gene>
    <name evidence="7" type="ordered locus">Ferp_1701</name>
</gene>
<dbReference type="GeneID" id="25395315"/>
<feature type="transmembrane region" description="Helical" evidence="5">
    <location>
        <begin position="129"/>
        <end position="147"/>
    </location>
</feature>
<keyword evidence="4 5" id="KW-0472">Membrane</keyword>
<dbReference type="RefSeq" id="WP_012966184.1">
    <property type="nucleotide sequence ID" value="NC_013849.1"/>
</dbReference>
<proteinExistence type="predicted"/>
<dbReference type="InterPro" id="IPR019533">
    <property type="entry name" value="Peptidase_S26"/>
</dbReference>
<reference evidence="8" key="1">
    <citation type="submission" date="2010-02" db="EMBL/GenBank/DDBJ databases">
        <title>Complete sequence of Ferroglobus placidus DSM 10642.</title>
        <authorList>
            <consortium name="US DOE Joint Genome Institute"/>
            <person name="Lucas S."/>
            <person name="Copeland A."/>
            <person name="Lapidus A."/>
            <person name="Cheng J.-F."/>
            <person name="Bruce D."/>
            <person name="Goodwin L."/>
            <person name="Pitluck S."/>
            <person name="Saunders E."/>
            <person name="Brettin T."/>
            <person name="Detter J.C."/>
            <person name="Han C."/>
            <person name="Tapia R."/>
            <person name="Larimer F."/>
            <person name="Land M."/>
            <person name="Hauser L."/>
            <person name="Kyrpides N."/>
            <person name="Ivanova N."/>
            <person name="Holmes D."/>
            <person name="Lovley D."/>
            <person name="Kyrpides N."/>
            <person name="Anderson I.J."/>
            <person name="Woyke T."/>
        </authorList>
    </citation>
    <scope>NUCLEOTIDE SEQUENCE [LARGE SCALE GENOMIC DNA]</scope>
    <source>
        <strain evidence="8">DSM 10642 / AEDII12DO</strain>
    </source>
</reference>
<dbReference type="PaxDb" id="589924-Ferp_1701"/>
<dbReference type="EMBL" id="CP001899">
    <property type="protein sequence ID" value="ADC65845.1"/>
    <property type="molecule type" value="Genomic_DNA"/>
</dbReference>
<evidence type="ECO:0000256" key="5">
    <source>
        <dbReference type="SAM" id="Phobius"/>
    </source>
</evidence>
<sequence length="285" mass="32840">MRIKLAILIVVASVLAYQILSGEIIPLVVLSGSMVPYMYPGDLILVKKIDPNEISVGDVICFKDPSGRENVLITHRVVNVTERDGKLVFKTKGDALEEVDFFEVKEEDIVGTPVLLIPMIGYLHENKKLVYFSMILLPSILILFVEVKNLKNPEVVERLEEKKKRVRQFLKRRQSISFKRAVLTIIVSYVLIYVLLHQDFVPVQRVTIGEGKVRIQENFDPYDVYFLIPPFYIENLYRINPVLPEVAIVLYPLMLSLLLSPLWKTYGGSGKIWGKRFYLRSLLRF</sequence>
<reference evidence="7 8" key="2">
    <citation type="journal article" date="2011" name="Stand. Genomic Sci.">
        <title>Complete genome sequence of Ferroglobus placidus AEDII12DO.</title>
        <authorList>
            <person name="Anderson I."/>
            <person name="Risso C."/>
            <person name="Holmes D."/>
            <person name="Lucas S."/>
            <person name="Copeland A."/>
            <person name="Lapidus A."/>
            <person name="Cheng J.F."/>
            <person name="Bruce D."/>
            <person name="Goodwin L."/>
            <person name="Pitluck S."/>
            <person name="Saunders E."/>
            <person name="Brettin T."/>
            <person name="Detter J.C."/>
            <person name="Han C."/>
            <person name="Tapia R."/>
            <person name="Larimer F."/>
            <person name="Land M."/>
            <person name="Hauser L."/>
            <person name="Woyke T."/>
            <person name="Lovley D."/>
            <person name="Kyrpides N."/>
            <person name="Ivanova N."/>
        </authorList>
    </citation>
    <scope>NUCLEOTIDE SEQUENCE [LARGE SCALE GENOMIC DNA]</scope>
    <source>
        <strain evidence="8">DSM 10642 / AEDII12DO</strain>
    </source>
</reference>
<evidence type="ECO:0000259" key="6">
    <source>
        <dbReference type="Pfam" id="PF10502"/>
    </source>
</evidence>